<dbReference type="EMBL" id="CP036290">
    <property type="protein sequence ID" value="QDU85120.1"/>
    <property type="molecule type" value="Genomic_DNA"/>
</dbReference>
<name>A0A518D0Y9_9BACT</name>
<proteinExistence type="predicted"/>
<organism evidence="1 2">
    <name type="scientific">Rohdeia mirabilis</name>
    <dbReference type="NCBI Taxonomy" id="2528008"/>
    <lineage>
        <taxon>Bacteria</taxon>
        <taxon>Pseudomonadati</taxon>
        <taxon>Planctomycetota</taxon>
        <taxon>Planctomycetia</taxon>
        <taxon>Planctomycetia incertae sedis</taxon>
        <taxon>Rohdeia</taxon>
    </lineage>
</organism>
<accession>A0A518D0Y9</accession>
<keyword evidence="2" id="KW-1185">Reference proteome</keyword>
<reference evidence="1 2" key="1">
    <citation type="submission" date="2019-02" db="EMBL/GenBank/DDBJ databases">
        <title>Deep-cultivation of Planctomycetes and their phenomic and genomic characterization uncovers novel biology.</title>
        <authorList>
            <person name="Wiegand S."/>
            <person name="Jogler M."/>
            <person name="Boedeker C."/>
            <person name="Pinto D."/>
            <person name="Vollmers J."/>
            <person name="Rivas-Marin E."/>
            <person name="Kohn T."/>
            <person name="Peeters S.H."/>
            <person name="Heuer A."/>
            <person name="Rast P."/>
            <person name="Oberbeckmann S."/>
            <person name="Bunk B."/>
            <person name="Jeske O."/>
            <person name="Meyerdierks A."/>
            <person name="Storesund J.E."/>
            <person name="Kallscheuer N."/>
            <person name="Luecker S."/>
            <person name="Lage O.M."/>
            <person name="Pohl T."/>
            <person name="Merkel B.J."/>
            <person name="Hornburger P."/>
            <person name="Mueller R.-W."/>
            <person name="Bruemmer F."/>
            <person name="Labrenz M."/>
            <person name="Spormann A.M."/>
            <person name="Op den Camp H."/>
            <person name="Overmann J."/>
            <person name="Amann R."/>
            <person name="Jetten M.S.M."/>
            <person name="Mascher T."/>
            <person name="Medema M.H."/>
            <person name="Devos D.P."/>
            <person name="Kaster A.-K."/>
            <person name="Ovreas L."/>
            <person name="Rohde M."/>
            <person name="Galperin M.Y."/>
            <person name="Jogler C."/>
        </authorList>
    </citation>
    <scope>NUCLEOTIDE SEQUENCE [LARGE SCALE GENOMIC DNA]</scope>
    <source>
        <strain evidence="1 2">Pla163</strain>
    </source>
</reference>
<dbReference type="AlphaFoldDB" id="A0A518D0Y9"/>
<evidence type="ECO:0000313" key="1">
    <source>
        <dbReference type="EMBL" id="QDU85120.1"/>
    </source>
</evidence>
<dbReference type="OrthoDB" id="10016737at2"/>
<dbReference type="Proteomes" id="UP000319342">
    <property type="component" value="Chromosome"/>
</dbReference>
<dbReference type="RefSeq" id="WP_145187883.1">
    <property type="nucleotide sequence ID" value="NZ_CP036290.1"/>
</dbReference>
<gene>
    <name evidence="1" type="ORF">Pla163_22460</name>
</gene>
<evidence type="ECO:0000313" key="2">
    <source>
        <dbReference type="Proteomes" id="UP000319342"/>
    </source>
</evidence>
<sequence>MQTSINDFHLRGFGPLGIAALLAGLTAPAFAQGSTERFLVSTTNDVGALDAALPVLTDTDLMAVGAGARPAPWFTVGHWFALADFAPRDVDGAALRGSVAAAGDLYMSFLSDDGGFLDGDLVRLDADGVFRVAVAEDQIALALGDAALDIDVDAFAFDGAVPGAPGLFGGGRLVFSLAADVDTAVLGPVQNGDVLALDESGVLTRLFAEDDVSDALALATGSSASIGDVHGLEVVSGEVWVAVQSPSEFDGAVLALGALARIVADEADLALGGEELDALIHLGPEQPLSLWLEGAVGGSNGRGVVQNGTPGGPALLVGAGAAGWFPTPELSGFGGLAVDMNDPLLTALLAGPSLPIYWLDSEGSLALPANVSSVGAGTGPGGGLGLTLQAVDLLSGRVSAPFRIVL</sequence>
<protein>
    <submittedName>
        <fullName evidence="1">Uncharacterized protein</fullName>
    </submittedName>
</protein>